<protein>
    <submittedName>
        <fullName evidence="2">MBL fold metallo-hydrolase</fullName>
    </submittedName>
</protein>
<dbReference type="RefSeq" id="WP_106289989.1">
    <property type="nucleotide sequence ID" value="NZ_CAWNTC010000131.1"/>
</dbReference>
<evidence type="ECO:0000313" key="3">
    <source>
        <dbReference type="Proteomes" id="UP000238762"/>
    </source>
</evidence>
<evidence type="ECO:0000259" key="1">
    <source>
        <dbReference type="SMART" id="SM00849"/>
    </source>
</evidence>
<keyword evidence="3" id="KW-1185">Reference proteome</keyword>
<dbReference type="SUPFAM" id="SSF56281">
    <property type="entry name" value="Metallo-hydrolase/oxidoreductase"/>
    <property type="match status" value="1"/>
</dbReference>
<comment type="caution">
    <text evidence="2">The sequence shown here is derived from an EMBL/GenBank/DDBJ whole genome shotgun (WGS) entry which is preliminary data.</text>
</comment>
<sequence length="201" mass="22257">MKSLHCPHLFAWSTFDTERNIDFNSIAWIRPAGNILIDPLPLSEHDWKHLQALGGAAWIILTNSDHIRASQEIASQTSAQIAAPSLEQSTFPIPCNRWLQDGDEVVEGLQVIELHGSKTPGELALLLEETTLITGDLVRAHQPHRLMLLPDAKLKDKSAALASLKRLAELEKVETVLVGDGWSIFSQGHQYLHNLANLSVN</sequence>
<dbReference type="Gene3D" id="3.60.15.10">
    <property type="entry name" value="Ribonuclease Z/Hydroxyacylglutathione hydrolase-like"/>
    <property type="match status" value="1"/>
</dbReference>
<dbReference type="InterPro" id="IPR036866">
    <property type="entry name" value="RibonucZ/Hydroxyglut_hydro"/>
</dbReference>
<name>A0A2T1C012_9CYAN</name>
<dbReference type="EMBL" id="PVWJ01000101">
    <property type="protein sequence ID" value="PSB01544.1"/>
    <property type="molecule type" value="Genomic_DNA"/>
</dbReference>
<dbReference type="SMART" id="SM00849">
    <property type="entry name" value="Lactamase_B"/>
    <property type="match status" value="1"/>
</dbReference>
<reference evidence="2 3" key="2">
    <citation type="submission" date="2018-03" db="EMBL/GenBank/DDBJ databases">
        <title>The ancient ancestry and fast evolution of plastids.</title>
        <authorList>
            <person name="Moore K.R."/>
            <person name="Magnabosco C."/>
            <person name="Momper L."/>
            <person name="Gold D.A."/>
            <person name="Bosak T."/>
            <person name="Fournier G.P."/>
        </authorList>
    </citation>
    <scope>NUCLEOTIDE SEQUENCE [LARGE SCALE GENOMIC DNA]</scope>
    <source>
        <strain evidence="2 3">CCAP 1448/3</strain>
    </source>
</reference>
<gene>
    <name evidence="2" type="ORF">C7B64_17745</name>
</gene>
<dbReference type="AlphaFoldDB" id="A0A2T1C012"/>
<keyword evidence="2" id="KW-0378">Hydrolase</keyword>
<evidence type="ECO:0000313" key="2">
    <source>
        <dbReference type="EMBL" id="PSB01544.1"/>
    </source>
</evidence>
<dbReference type="InterPro" id="IPR001279">
    <property type="entry name" value="Metallo-B-lactamas"/>
</dbReference>
<organism evidence="2 3">
    <name type="scientific">Merismopedia glauca CCAP 1448/3</name>
    <dbReference type="NCBI Taxonomy" id="1296344"/>
    <lineage>
        <taxon>Bacteria</taxon>
        <taxon>Bacillati</taxon>
        <taxon>Cyanobacteriota</taxon>
        <taxon>Cyanophyceae</taxon>
        <taxon>Synechococcales</taxon>
        <taxon>Merismopediaceae</taxon>
        <taxon>Merismopedia</taxon>
    </lineage>
</organism>
<dbReference type="OrthoDB" id="5563783at2"/>
<reference evidence="2 3" key="1">
    <citation type="submission" date="2018-02" db="EMBL/GenBank/DDBJ databases">
        <authorList>
            <person name="Cohen D.B."/>
            <person name="Kent A.D."/>
        </authorList>
    </citation>
    <scope>NUCLEOTIDE SEQUENCE [LARGE SCALE GENOMIC DNA]</scope>
    <source>
        <strain evidence="2 3">CCAP 1448/3</strain>
    </source>
</reference>
<dbReference type="Pfam" id="PF14597">
    <property type="entry name" value="Lactamase_B_5"/>
    <property type="match status" value="1"/>
</dbReference>
<dbReference type="Proteomes" id="UP000238762">
    <property type="component" value="Unassembled WGS sequence"/>
</dbReference>
<dbReference type="GO" id="GO:0016787">
    <property type="term" value="F:hydrolase activity"/>
    <property type="evidence" value="ECO:0007669"/>
    <property type="project" value="UniProtKB-KW"/>
</dbReference>
<proteinExistence type="predicted"/>
<feature type="domain" description="Metallo-beta-lactamase" evidence="1">
    <location>
        <begin position="23"/>
        <end position="180"/>
    </location>
</feature>
<accession>A0A2T1C012</accession>